<organism evidence="2 3">
    <name type="scientific">Eragrostis curvula</name>
    <name type="common">weeping love grass</name>
    <dbReference type="NCBI Taxonomy" id="38414"/>
    <lineage>
        <taxon>Eukaryota</taxon>
        <taxon>Viridiplantae</taxon>
        <taxon>Streptophyta</taxon>
        <taxon>Embryophyta</taxon>
        <taxon>Tracheophyta</taxon>
        <taxon>Spermatophyta</taxon>
        <taxon>Magnoliopsida</taxon>
        <taxon>Liliopsida</taxon>
        <taxon>Poales</taxon>
        <taxon>Poaceae</taxon>
        <taxon>PACMAD clade</taxon>
        <taxon>Chloridoideae</taxon>
        <taxon>Eragrostideae</taxon>
        <taxon>Eragrostidinae</taxon>
        <taxon>Eragrostis</taxon>
    </lineage>
</organism>
<dbReference type="EMBL" id="RWGY01000024">
    <property type="protein sequence ID" value="TVU23129.1"/>
    <property type="molecule type" value="Genomic_DNA"/>
</dbReference>
<sequence length="179" mass="20367">MKISTRDQMRLQNILKEKEGGGIQRDDYGTTERFAGLRTGMGTEGRYTTNYVLISEHGSSRLQNTEVQLPVSESPGQYILNASQDSFEEYVNNLFSTQKGGGYTGLLIEQIRSSQEERSNEANQTYYNPVNQAKNANTNQDWTGPYTQLLLGENITDVPEHENSKWQYTEASHMNEFSY</sequence>
<feature type="non-terminal residue" evidence="2">
    <location>
        <position position="1"/>
    </location>
</feature>
<evidence type="ECO:0000313" key="1">
    <source>
        <dbReference type="EMBL" id="TVU01656.1"/>
    </source>
</evidence>
<evidence type="ECO:0000313" key="2">
    <source>
        <dbReference type="EMBL" id="TVU23129.1"/>
    </source>
</evidence>
<reference evidence="2 3" key="1">
    <citation type="journal article" date="2019" name="Sci. Rep.">
        <title>A high-quality genome of Eragrostis curvula grass provides insights into Poaceae evolution and supports new strategies to enhance forage quality.</title>
        <authorList>
            <person name="Carballo J."/>
            <person name="Santos B.A.C.M."/>
            <person name="Zappacosta D."/>
            <person name="Garbus I."/>
            <person name="Selva J.P."/>
            <person name="Gallo C.A."/>
            <person name="Diaz A."/>
            <person name="Albertini E."/>
            <person name="Caccamo M."/>
            <person name="Echenique V."/>
        </authorList>
    </citation>
    <scope>NUCLEOTIDE SEQUENCE [LARGE SCALE GENOMIC DNA]</scope>
    <source>
        <strain evidence="3">cv. Victoria</strain>
        <tissue evidence="2">Leaf</tissue>
    </source>
</reference>
<name>A0A5J9UH83_9POAL</name>
<dbReference type="Proteomes" id="UP000324897">
    <property type="component" value="Unassembled WGS sequence"/>
</dbReference>
<proteinExistence type="predicted"/>
<dbReference type="EMBL" id="RWGY01000409">
    <property type="protein sequence ID" value="TVU01656.1"/>
    <property type="molecule type" value="Genomic_DNA"/>
</dbReference>
<accession>A0A5J9UH83</accession>
<comment type="caution">
    <text evidence="2">The sequence shown here is derived from an EMBL/GenBank/DDBJ whole genome shotgun (WGS) entry which is preliminary data.</text>
</comment>
<dbReference type="AlphaFoldDB" id="A0A5J9UH83"/>
<dbReference type="Gramene" id="TVU23129">
    <property type="protein sequence ID" value="TVU23129"/>
    <property type="gene ID" value="EJB05_30272"/>
</dbReference>
<protein>
    <submittedName>
        <fullName evidence="2">Uncharacterized protein</fullName>
    </submittedName>
</protein>
<evidence type="ECO:0000313" key="3">
    <source>
        <dbReference type="Proteomes" id="UP000324897"/>
    </source>
</evidence>
<dbReference type="Gramene" id="TVU01656">
    <property type="protein sequence ID" value="TVU01656"/>
    <property type="gene ID" value="EJB05_52887"/>
</dbReference>
<keyword evidence="3" id="KW-1185">Reference proteome</keyword>
<gene>
    <name evidence="2" type="ORF">EJB05_30272</name>
    <name evidence="1" type="ORF">EJB05_52887</name>
</gene>